<keyword evidence="6" id="KW-0963">Cytoplasm</keyword>
<organism evidence="10 11">
    <name type="scientific">Eremothecium sinecaudum</name>
    <dbReference type="NCBI Taxonomy" id="45286"/>
    <lineage>
        <taxon>Eukaryota</taxon>
        <taxon>Fungi</taxon>
        <taxon>Dikarya</taxon>
        <taxon>Ascomycota</taxon>
        <taxon>Saccharomycotina</taxon>
        <taxon>Saccharomycetes</taxon>
        <taxon>Saccharomycetales</taxon>
        <taxon>Saccharomycetaceae</taxon>
        <taxon>Eremothecium</taxon>
    </lineage>
</organism>
<evidence type="ECO:0000256" key="2">
    <source>
        <dbReference type="ARBA" id="ARBA00004123"/>
    </source>
</evidence>
<evidence type="ECO:0000256" key="6">
    <source>
        <dbReference type="ARBA" id="ARBA00022490"/>
    </source>
</evidence>
<dbReference type="InterPro" id="IPR039024">
    <property type="entry name" value="RTC4"/>
</dbReference>
<evidence type="ECO:0000256" key="7">
    <source>
        <dbReference type="ARBA" id="ARBA00023242"/>
    </source>
</evidence>
<evidence type="ECO:0000256" key="4">
    <source>
        <dbReference type="ARBA" id="ARBA00009461"/>
    </source>
</evidence>
<evidence type="ECO:0000256" key="1">
    <source>
        <dbReference type="ARBA" id="ARBA00002738"/>
    </source>
</evidence>
<dbReference type="GeneID" id="28722785"/>
<evidence type="ECO:0000256" key="8">
    <source>
        <dbReference type="SAM" id="MobiDB-lite"/>
    </source>
</evidence>
<dbReference type="GO" id="GO:0005634">
    <property type="term" value="C:nucleus"/>
    <property type="evidence" value="ECO:0007669"/>
    <property type="project" value="UniProtKB-SubCell"/>
</dbReference>
<evidence type="ECO:0000256" key="3">
    <source>
        <dbReference type="ARBA" id="ARBA00004496"/>
    </source>
</evidence>
<feature type="domain" description="Restriction of telomere capping protein 4 C-terminal" evidence="9">
    <location>
        <begin position="215"/>
        <end position="337"/>
    </location>
</feature>
<dbReference type="OrthoDB" id="128308at2759"/>
<evidence type="ECO:0000259" key="9">
    <source>
        <dbReference type="SMART" id="SM01312"/>
    </source>
</evidence>
<feature type="compositionally biased region" description="Polar residues" evidence="8">
    <location>
        <begin position="43"/>
        <end position="54"/>
    </location>
</feature>
<feature type="region of interest" description="Disordered" evidence="8">
    <location>
        <begin position="6"/>
        <end position="68"/>
    </location>
</feature>
<dbReference type="PANTHER" id="PTHR41391:SF1">
    <property type="entry name" value="RESTRICTION OF TELOMERE CAPPING PROTEIN 4"/>
    <property type="match status" value="1"/>
</dbReference>
<feature type="compositionally biased region" description="Basic residues" evidence="8">
    <location>
        <begin position="383"/>
        <end position="393"/>
    </location>
</feature>
<sequence>MCCTVMSTPSLQKKRNKSIYKTQDDGENSSFFKRHHYTRRLSENTGELSDNEYTSGNSSSSDRQSGRSLDLEGGELLLNKNLERAVSDVDKDSSILSSSSLSISGSSDSDNDSQPVAAGTDTPILFTVPKENMKTIEVTGRLKDIHDEVIQREHTPLEQNTSKMVFKDQFDTVAQYNHIKDVRLRFKKEFNVPRTLFADQLLEKARKYLPLIDQILQGTRASMYYDNARIAFKNSNKAMLSVQEFRTLELRSFTAGYFGVKRQIRLSSEILETYRDELSKHKNPTVQWWGPTDFSHYVLAPEVLSYVCKEEMSFADIEDAWSYMEKTAEYGLVVADEEPMELWEITYEKEKLERLGLGPEYSSLSYRDVPSEKRSNAEPKSSRQLRKRQKLSK</sequence>
<protein>
    <recommendedName>
        <fullName evidence="5">Restriction of telomere capping protein 4</fullName>
    </recommendedName>
</protein>
<evidence type="ECO:0000313" key="11">
    <source>
        <dbReference type="Proteomes" id="UP000243052"/>
    </source>
</evidence>
<dbReference type="Proteomes" id="UP000243052">
    <property type="component" value="Chromosome iii"/>
</dbReference>
<keyword evidence="7" id="KW-0539">Nucleus</keyword>
<keyword evidence="11" id="KW-1185">Reference proteome</keyword>
<gene>
    <name evidence="10" type="ORF">AW171_hschr31420</name>
</gene>
<reference evidence="10 11" key="1">
    <citation type="submission" date="2016-01" db="EMBL/GenBank/DDBJ databases">
        <title>Genome sequence of the yeast Holleya sinecauda.</title>
        <authorList>
            <person name="Dietrich F.S."/>
        </authorList>
    </citation>
    <scope>NUCLEOTIDE SEQUENCE [LARGE SCALE GENOMIC DNA]</scope>
    <source>
        <strain evidence="10 11">ATCC 58844</strain>
    </source>
</reference>
<dbReference type="EMBL" id="CP014243">
    <property type="protein sequence ID" value="AMD19581.1"/>
    <property type="molecule type" value="Genomic_DNA"/>
</dbReference>
<name>A0A109UVZ9_9SACH</name>
<dbReference type="AlphaFoldDB" id="A0A109UVZ9"/>
<feature type="compositionally biased region" description="Low complexity" evidence="8">
    <location>
        <begin position="96"/>
        <end position="108"/>
    </location>
</feature>
<dbReference type="GO" id="GO:0005737">
    <property type="term" value="C:cytoplasm"/>
    <property type="evidence" value="ECO:0007669"/>
    <property type="project" value="UniProtKB-SubCell"/>
</dbReference>
<dbReference type="PANTHER" id="PTHR41391">
    <property type="entry name" value="RESTRICTION OF TELOMERE CAPPING PROTEIN 4"/>
    <property type="match status" value="1"/>
</dbReference>
<feature type="region of interest" description="Disordered" evidence="8">
    <location>
        <begin position="361"/>
        <end position="393"/>
    </location>
</feature>
<comment type="similarity">
    <text evidence="4">Belongs to the RTC4 family.</text>
</comment>
<feature type="compositionally biased region" description="Low complexity" evidence="8">
    <location>
        <begin position="55"/>
        <end position="68"/>
    </location>
</feature>
<dbReference type="Pfam" id="PF14474">
    <property type="entry name" value="RTC4"/>
    <property type="match status" value="1"/>
</dbReference>
<evidence type="ECO:0000256" key="5">
    <source>
        <dbReference type="ARBA" id="ARBA00015162"/>
    </source>
</evidence>
<evidence type="ECO:0000313" key="10">
    <source>
        <dbReference type="EMBL" id="AMD19581.1"/>
    </source>
</evidence>
<dbReference type="STRING" id="45286.A0A109UVZ9"/>
<comment type="subcellular location">
    <subcellularLocation>
        <location evidence="3">Cytoplasm</location>
    </subcellularLocation>
    <subcellularLocation>
        <location evidence="2">Nucleus</location>
    </subcellularLocation>
</comment>
<dbReference type="InterPro" id="IPR028094">
    <property type="entry name" value="RTC4_C"/>
</dbReference>
<feature type="region of interest" description="Disordered" evidence="8">
    <location>
        <begin position="96"/>
        <end position="121"/>
    </location>
</feature>
<dbReference type="SMART" id="SM01312">
    <property type="entry name" value="RTC4"/>
    <property type="match status" value="1"/>
</dbReference>
<proteinExistence type="inferred from homology"/>
<feature type="compositionally biased region" description="Basic and acidic residues" evidence="8">
    <location>
        <begin position="369"/>
        <end position="381"/>
    </location>
</feature>
<comment type="function">
    <text evidence="1">May be involved in a process influencing telomere capping.</text>
</comment>
<dbReference type="RefSeq" id="XP_017986577.1">
    <property type="nucleotide sequence ID" value="XM_018131535.1"/>
</dbReference>
<accession>A0A109UVZ9</accession>